<keyword evidence="8 9" id="KW-0961">Cell wall biogenesis/degradation</keyword>
<dbReference type="SUPFAM" id="SSF141523">
    <property type="entry name" value="L,D-transpeptidase catalytic domain-like"/>
    <property type="match status" value="1"/>
</dbReference>
<dbReference type="GO" id="GO:0071972">
    <property type="term" value="F:peptidoglycan L,D-transpeptidase activity"/>
    <property type="evidence" value="ECO:0007669"/>
    <property type="project" value="TreeGrafter"/>
</dbReference>
<keyword evidence="10" id="KW-0732">Signal</keyword>
<dbReference type="Gene3D" id="2.40.440.10">
    <property type="entry name" value="L,D-transpeptidase catalytic domain-like"/>
    <property type="match status" value="1"/>
</dbReference>
<keyword evidence="6 9" id="KW-0133">Cell shape</keyword>
<evidence type="ECO:0000256" key="7">
    <source>
        <dbReference type="ARBA" id="ARBA00022984"/>
    </source>
</evidence>
<evidence type="ECO:0000256" key="9">
    <source>
        <dbReference type="PROSITE-ProRule" id="PRU01373"/>
    </source>
</evidence>
<evidence type="ECO:0000256" key="8">
    <source>
        <dbReference type="ARBA" id="ARBA00023316"/>
    </source>
</evidence>
<dbReference type="GO" id="GO:0018104">
    <property type="term" value="P:peptidoglycan-protein cross-linking"/>
    <property type="evidence" value="ECO:0007669"/>
    <property type="project" value="TreeGrafter"/>
</dbReference>
<dbReference type="UniPathway" id="UPA00219"/>
<keyword evidence="4" id="KW-0808">Transferase</keyword>
<evidence type="ECO:0000256" key="4">
    <source>
        <dbReference type="ARBA" id="ARBA00022679"/>
    </source>
</evidence>
<feature type="signal peptide" evidence="10">
    <location>
        <begin position="1"/>
        <end position="21"/>
    </location>
</feature>
<feature type="active site" description="Proton donor/acceptor" evidence="9">
    <location>
        <position position="216"/>
    </location>
</feature>
<evidence type="ECO:0000259" key="11">
    <source>
        <dbReference type="PROSITE" id="PS52029"/>
    </source>
</evidence>
<dbReference type="PANTHER" id="PTHR30582:SF24">
    <property type="entry name" value="L,D-TRANSPEPTIDASE ERFK_SRFK-RELATED"/>
    <property type="match status" value="1"/>
</dbReference>
<evidence type="ECO:0000256" key="3">
    <source>
        <dbReference type="ARBA" id="ARBA00022676"/>
    </source>
</evidence>
<reference evidence="12 13" key="1">
    <citation type="submission" date="2012-07" db="EMBL/GenBank/DDBJ databases">
        <title>Draft genome sequence of Desulfovibrio magneticus str. Maddingley MBC34 obtained from a metagenomic sequence of a methanogenic enrichment isolated from coal-seam formation water in Victoria, Australia.</title>
        <authorList>
            <person name="Greenfield P."/>
            <person name="Hendry P."/>
            <person name="Li D."/>
            <person name="Rosewarne C.P."/>
            <person name="Tran-Dinh N."/>
            <person name="Elbourne L.D.H."/>
            <person name="Paulsen I.T."/>
            <person name="Midgley D.J."/>
        </authorList>
    </citation>
    <scope>NUCLEOTIDE SEQUENCE [LARGE SCALE GENOMIC DNA]</scope>
    <source>
        <strain evidence="13">Maddingley MBC34</strain>
    </source>
</reference>
<dbReference type="GO" id="GO:0005576">
    <property type="term" value="C:extracellular region"/>
    <property type="evidence" value="ECO:0007669"/>
    <property type="project" value="TreeGrafter"/>
</dbReference>
<evidence type="ECO:0000313" key="13">
    <source>
        <dbReference type="Proteomes" id="UP000006272"/>
    </source>
</evidence>
<protein>
    <recommendedName>
        <fullName evidence="11">L,D-TPase catalytic domain-containing protein</fullName>
    </recommendedName>
</protein>
<dbReference type="GO" id="GO:0008360">
    <property type="term" value="P:regulation of cell shape"/>
    <property type="evidence" value="ECO:0007669"/>
    <property type="project" value="UniProtKB-UniRule"/>
</dbReference>
<dbReference type="AlphaFoldDB" id="K6FPE2"/>
<dbReference type="GO" id="GO:0071555">
    <property type="term" value="P:cell wall organization"/>
    <property type="evidence" value="ECO:0007669"/>
    <property type="project" value="UniProtKB-UniRule"/>
</dbReference>
<evidence type="ECO:0000256" key="1">
    <source>
        <dbReference type="ARBA" id="ARBA00004752"/>
    </source>
</evidence>
<evidence type="ECO:0000256" key="2">
    <source>
        <dbReference type="ARBA" id="ARBA00005992"/>
    </source>
</evidence>
<dbReference type="InterPro" id="IPR050979">
    <property type="entry name" value="LD-transpeptidase"/>
</dbReference>
<accession>K6FPE2</accession>
<keyword evidence="3" id="KW-0328">Glycosyltransferase</keyword>
<sequence>MRGWIFGIAALALAVATPCGATGQVGQAARPREVAFVQGMGGNSPAESVPKATAKPSTAAVAAKPAAATPAMAYAPVADGGGLDRFLATLAPSQAAGEPVAPEDAAAYNARKNHYSIEVHLSQRKLYLYENLPDGSRHLARAYVVAVPGRDMEAPQGWGVVTGISFEPSWRPTPAMKERALKKGKPLPEYVGPGVKDNPMGPFKIILSHGYGFRIHGNNNPNSIGRPVTSGCIRMRNDEGKDMAKLIDVGTEVVFLD</sequence>
<name>K6FPE2_9BACT</name>
<comment type="pathway">
    <text evidence="1 9">Cell wall biogenesis; peptidoglycan biosynthesis.</text>
</comment>
<dbReference type="GO" id="GO:0016757">
    <property type="term" value="F:glycosyltransferase activity"/>
    <property type="evidence" value="ECO:0007669"/>
    <property type="project" value="UniProtKB-KW"/>
</dbReference>
<keyword evidence="5" id="KW-0378">Hydrolase</keyword>
<evidence type="ECO:0000256" key="6">
    <source>
        <dbReference type="ARBA" id="ARBA00022960"/>
    </source>
</evidence>
<comment type="similarity">
    <text evidence="2">Belongs to the YkuD family.</text>
</comment>
<dbReference type="PROSITE" id="PS52029">
    <property type="entry name" value="LD_TPASE"/>
    <property type="match status" value="1"/>
</dbReference>
<dbReference type="InterPro" id="IPR005490">
    <property type="entry name" value="LD_TPept_cat_dom"/>
</dbReference>
<dbReference type="PATRIC" id="fig|1206767.3.peg.845"/>
<dbReference type="Pfam" id="PF03734">
    <property type="entry name" value="YkuD"/>
    <property type="match status" value="1"/>
</dbReference>
<evidence type="ECO:0000256" key="10">
    <source>
        <dbReference type="SAM" id="SignalP"/>
    </source>
</evidence>
<feature type="domain" description="L,D-TPase catalytic" evidence="11">
    <location>
        <begin position="115"/>
        <end position="256"/>
    </location>
</feature>
<dbReference type="Proteomes" id="UP000006272">
    <property type="component" value="Unassembled WGS sequence"/>
</dbReference>
<dbReference type="CDD" id="cd16913">
    <property type="entry name" value="YkuD_like"/>
    <property type="match status" value="1"/>
</dbReference>
<comment type="caution">
    <text evidence="12">The sequence shown here is derived from an EMBL/GenBank/DDBJ whole genome shotgun (WGS) entry which is preliminary data.</text>
</comment>
<feature type="active site" description="Nucleophile" evidence="9">
    <location>
        <position position="232"/>
    </location>
</feature>
<dbReference type="InterPro" id="IPR038063">
    <property type="entry name" value="Transpep_catalytic_dom"/>
</dbReference>
<keyword evidence="7 9" id="KW-0573">Peptidoglycan synthesis</keyword>
<gene>
    <name evidence="12" type="ORF">B193_0884</name>
</gene>
<evidence type="ECO:0000313" key="12">
    <source>
        <dbReference type="EMBL" id="EKO40422.1"/>
    </source>
</evidence>
<feature type="chain" id="PRO_5003891199" description="L,D-TPase catalytic domain-containing protein" evidence="10">
    <location>
        <begin position="22"/>
        <end position="257"/>
    </location>
</feature>
<dbReference type="PANTHER" id="PTHR30582">
    <property type="entry name" value="L,D-TRANSPEPTIDASE"/>
    <property type="match status" value="1"/>
</dbReference>
<evidence type="ECO:0000256" key="5">
    <source>
        <dbReference type="ARBA" id="ARBA00022801"/>
    </source>
</evidence>
<organism evidence="12 13">
    <name type="scientific">Solidesulfovibrio magneticus str. Maddingley MBC34</name>
    <dbReference type="NCBI Taxonomy" id="1206767"/>
    <lineage>
        <taxon>Bacteria</taxon>
        <taxon>Pseudomonadati</taxon>
        <taxon>Thermodesulfobacteriota</taxon>
        <taxon>Desulfovibrionia</taxon>
        <taxon>Desulfovibrionales</taxon>
        <taxon>Desulfovibrionaceae</taxon>
        <taxon>Solidesulfovibrio</taxon>
    </lineage>
</organism>
<proteinExistence type="inferred from homology"/>
<dbReference type="EMBL" id="ALAO01000073">
    <property type="protein sequence ID" value="EKO40422.1"/>
    <property type="molecule type" value="Genomic_DNA"/>
</dbReference>